<gene>
    <name evidence="1" type="ORF">CGC56_01990</name>
</gene>
<dbReference type="EMBL" id="CP022388">
    <property type="protein sequence ID" value="ATA91046.1"/>
    <property type="molecule type" value="Genomic_DNA"/>
</dbReference>
<proteinExistence type="predicted"/>
<evidence type="ECO:0000313" key="2">
    <source>
        <dbReference type="Proteomes" id="UP000243136"/>
    </source>
</evidence>
<organism evidence="1 2">
    <name type="scientific">Capnocytophaga canimorsus</name>
    <dbReference type="NCBI Taxonomy" id="28188"/>
    <lineage>
        <taxon>Bacteria</taxon>
        <taxon>Pseudomonadati</taxon>
        <taxon>Bacteroidota</taxon>
        <taxon>Flavobacteriia</taxon>
        <taxon>Flavobacteriales</taxon>
        <taxon>Flavobacteriaceae</taxon>
        <taxon>Capnocytophaga</taxon>
    </lineage>
</organism>
<evidence type="ECO:0000313" key="1">
    <source>
        <dbReference type="EMBL" id="ATA91046.1"/>
    </source>
</evidence>
<accession>A0A250G473</accession>
<reference evidence="2" key="1">
    <citation type="submission" date="2017-06" db="EMBL/GenBank/DDBJ databases">
        <title>Capnocytophaga spp. assemblies.</title>
        <authorList>
            <person name="Gulvik C.A."/>
        </authorList>
    </citation>
    <scope>NUCLEOTIDE SEQUENCE [LARGE SCALE GENOMIC DNA]</scope>
    <source>
        <strain evidence="2">H5594</strain>
    </source>
</reference>
<name>A0A250G473_9FLAO</name>
<dbReference type="Proteomes" id="UP000243136">
    <property type="component" value="Chromosome"/>
</dbReference>
<dbReference type="AlphaFoldDB" id="A0A250G473"/>
<protein>
    <submittedName>
        <fullName evidence="1">Uncharacterized protein</fullName>
    </submittedName>
</protein>
<sequence length="108" mass="12685">MVYMNKKIKSKVMNKGLLIIAFFSSVLNIFGQDEKNRSLENIKLEELREVDFLIKRQNVQKQQVVKQQYKSYLNCSSTQIYESEGVAEIFIKNGRKYNSVLLIYLVIL</sequence>